<proteinExistence type="predicted"/>
<comment type="caution">
    <text evidence="3">The sequence shown here is derived from an EMBL/GenBank/DDBJ whole genome shotgun (WGS) entry which is preliminary data.</text>
</comment>
<evidence type="ECO:0000313" key="4">
    <source>
        <dbReference type="Proteomes" id="UP001408356"/>
    </source>
</evidence>
<feature type="domain" description="DUF7730" evidence="2">
    <location>
        <begin position="25"/>
        <end position="196"/>
    </location>
</feature>
<organism evidence="3 4">
    <name type="scientific">Seiridium unicorne</name>
    <dbReference type="NCBI Taxonomy" id="138068"/>
    <lineage>
        <taxon>Eukaryota</taxon>
        <taxon>Fungi</taxon>
        <taxon>Dikarya</taxon>
        <taxon>Ascomycota</taxon>
        <taxon>Pezizomycotina</taxon>
        <taxon>Sordariomycetes</taxon>
        <taxon>Xylariomycetidae</taxon>
        <taxon>Amphisphaeriales</taxon>
        <taxon>Sporocadaceae</taxon>
        <taxon>Seiridium</taxon>
    </lineage>
</organism>
<dbReference type="PANTHER" id="PTHR38790">
    <property type="entry name" value="2EXR DOMAIN-CONTAINING PROTEIN-RELATED"/>
    <property type="match status" value="1"/>
</dbReference>
<evidence type="ECO:0000313" key="3">
    <source>
        <dbReference type="EMBL" id="KAK9421545.1"/>
    </source>
</evidence>
<feature type="compositionally biased region" description="Basic residues" evidence="1">
    <location>
        <begin position="520"/>
        <end position="529"/>
    </location>
</feature>
<protein>
    <recommendedName>
        <fullName evidence="2">DUF7730 domain-containing protein</fullName>
    </recommendedName>
</protein>
<feature type="region of interest" description="Disordered" evidence="1">
    <location>
        <begin position="511"/>
        <end position="543"/>
    </location>
</feature>
<dbReference type="InterPro" id="IPR056632">
    <property type="entry name" value="DUF7730"/>
</dbReference>
<dbReference type="EMBL" id="JARVKF010000179">
    <property type="protein sequence ID" value="KAK9421545.1"/>
    <property type="molecule type" value="Genomic_DNA"/>
</dbReference>
<evidence type="ECO:0000256" key="1">
    <source>
        <dbReference type="SAM" id="MobiDB-lite"/>
    </source>
</evidence>
<evidence type="ECO:0000259" key="2">
    <source>
        <dbReference type="Pfam" id="PF24864"/>
    </source>
</evidence>
<keyword evidence="4" id="KW-1185">Reference proteome</keyword>
<reference evidence="3 4" key="1">
    <citation type="journal article" date="2024" name="J. Plant Pathol.">
        <title>Sequence and assembly of the genome of Seiridium unicorne, isolate CBS 538.82, causal agent of cypress canker disease.</title>
        <authorList>
            <person name="Scali E."/>
            <person name="Rocca G.D."/>
            <person name="Danti R."/>
            <person name="Garbelotto M."/>
            <person name="Barberini S."/>
            <person name="Baroncelli R."/>
            <person name="Emiliani G."/>
        </authorList>
    </citation>
    <scope>NUCLEOTIDE SEQUENCE [LARGE SCALE GENOMIC DNA]</scope>
    <source>
        <strain evidence="3 4">BM-138-508</strain>
    </source>
</reference>
<name>A0ABR2V4Z8_9PEZI</name>
<accession>A0ABR2V4Z8</accession>
<dbReference type="Proteomes" id="UP001408356">
    <property type="component" value="Unassembled WGS sequence"/>
</dbReference>
<dbReference type="Pfam" id="PF24864">
    <property type="entry name" value="DUF7730"/>
    <property type="match status" value="1"/>
</dbReference>
<gene>
    <name evidence="3" type="ORF">SUNI508_05780</name>
</gene>
<sequence>MAPLLTIDDPAHENFATKTADNARVAFLEKLPLEIRITIYEYALAEDNPVTPNQAALRSNKFVSQPDSTANRLGLRKMPEKHGLFVSRLKSACRQFYFELESYPVFYRVNSFQFSYMKTLLQFLSAITPQRRSFIRHIIFRASIDDMPLWFPYQSANARHPSYRSDAELHRHATTMLHQCKDLRSFEVQLIVWQAHRSDVTLSSLITPILDGCIRYANHKEGNRQEGEFSGIWTLPSIRPILKSPSSYYGEEIPPQFAVDLADPNGSQQPHFEPWISNAAIRILTKNASEAVVSLRKHLSSPDNRVRISESQVRDAITASEVDFPGEDRVLQDRFHNTTGAVSTRTRQKCNMDSVNSLGVINRVQSKYNAEGILTWDAFHLHGLRWNNSIIECHVGRVDYAGRPDSDSLSWEILESVLTPTGKEKLYSWYVILSGFFYRSDPARAQEIASQPKPQDVMKIINEQSSDWRIENPKLHKSWVKRWNAMIRKYEQMLEKLEQDVAFAEAEAERLAEEEESRRKTSKKGKKRGSCNTSGGRAHKRRK</sequence>